<accession>A0A3A3GJD0</accession>
<name>A0A3A3GJD0_PANTH</name>
<evidence type="ECO:0000313" key="2">
    <source>
        <dbReference type="EMBL" id="RJG22488.1"/>
    </source>
</evidence>
<keyword evidence="1" id="KW-0472">Membrane</keyword>
<keyword evidence="1" id="KW-0812">Transmembrane</keyword>
<keyword evidence="1" id="KW-1133">Transmembrane helix</keyword>
<reference evidence="2 3" key="1">
    <citation type="submission" date="2018-09" db="EMBL/GenBank/DDBJ databases">
        <title>Paenibacillus SK2017-BO5.</title>
        <authorList>
            <person name="Piskunova J.V."/>
            <person name="Dubiley S.A."/>
            <person name="Severinov K.V."/>
        </authorList>
    </citation>
    <scope>NUCLEOTIDE SEQUENCE [LARGE SCALE GENOMIC DNA]</scope>
    <source>
        <strain evidence="2 3">BO5</strain>
    </source>
</reference>
<organism evidence="2 3">
    <name type="scientific">Paenibacillus thiaminolyticus</name>
    <name type="common">Bacillus thiaminolyticus</name>
    <dbReference type="NCBI Taxonomy" id="49283"/>
    <lineage>
        <taxon>Bacteria</taxon>
        <taxon>Bacillati</taxon>
        <taxon>Bacillota</taxon>
        <taxon>Bacilli</taxon>
        <taxon>Bacillales</taxon>
        <taxon>Paenibacillaceae</taxon>
        <taxon>Paenibacillus</taxon>
    </lineage>
</organism>
<gene>
    <name evidence="2" type="ORF">DQX05_17720</name>
</gene>
<evidence type="ECO:0000313" key="3">
    <source>
        <dbReference type="Proteomes" id="UP000266177"/>
    </source>
</evidence>
<evidence type="ECO:0000256" key="1">
    <source>
        <dbReference type="SAM" id="Phobius"/>
    </source>
</evidence>
<sequence>MEVKNRIIVQLCTIAALLFGFYFAYTFKEPRNGMQMIGEEEALQDIKNQHNADIKSVDIYTVGYYFNHSSLVKHLNGAFFNFVHILSRDNPVRRIDNPKRYSGIQLLGLLP</sequence>
<dbReference type="Proteomes" id="UP000266177">
    <property type="component" value="Unassembled WGS sequence"/>
</dbReference>
<proteinExistence type="predicted"/>
<dbReference type="AlphaFoldDB" id="A0A3A3GJD0"/>
<comment type="caution">
    <text evidence="2">The sequence shown here is derived from an EMBL/GenBank/DDBJ whole genome shotgun (WGS) entry which is preliminary data.</text>
</comment>
<dbReference type="EMBL" id="QYZD01000016">
    <property type="protein sequence ID" value="RJG22488.1"/>
    <property type="molecule type" value="Genomic_DNA"/>
</dbReference>
<feature type="transmembrane region" description="Helical" evidence="1">
    <location>
        <begin position="6"/>
        <end position="27"/>
    </location>
</feature>
<protein>
    <submittedName>
        <fullName evidence="2">Uncharacterized protein</fullName>
    </submittedName>
</protein>